<evidence type="ECO:0000313" key="3">
    <source>
        <dbReference type="EMBL" id="EZA59638.1"/>
    </source>
</evidence>
<dbReference type="GO" id="GO:0043130">
    <property type="term" value="F:ubiquitin binding"/>
    <property type="evidence" value="ECO:0007669"/>
    <property type="project" value="InterPro"/>
</dbReference>
<dbReference type="PROSITE" id="PS51140">
    <property type="entry name" value="CUE"/>
    <property type="match status" value="1"/>
</dbReference>
<dbReference type="EMBL" id="KK107102">
    <property type="protein sequence ID" value="EZA59638.1"/>
    <property type="molecule type" value="Genomic_DNA"/>
</dbReference>
<dbReference type="SMART" id="SM00546">
    <property type="entry name" value="CUE"/>
    <property type="match status" value="1"/>
</dbReference>
<proteinExistence type="predicted"/>
<accession>A0A026WUK4</accession>
<dbReference type="OMA" id="LSQHEFW"/>
<reference evidence="3 4" key="1">
    <citation type="journal article" date="2014" name="Curr. Biol.">
        <title>The genome of the clonal raider ant Cerapachys biroi.</title>
        <authorList>
            <person name="Oxley P.R."/>
            <person name="Ji L."/>
            <person name="Fetter-Pruneda I."/>
            <person name="McKenzie S.K."/>
            <person name="Li C."/>
            <person name="Hu H."/>
            <person name="Zhang G."/>
            <person name="Kronauer D.J."/>
        </authorList>
    </citation>
    <scope>NUCLEOTIDE SEQUENCE [LARGE SCALE GENOMIC DNA]</scope>
</reference>
<dbReference type="PANTHER" id="PTHR21494:SF0">
    <property type="entry name" value="ACTIVATING SIGNAL COINTEGRATOR 1 COMPLEX SUBUNIT 2"/>
    <property type="match status" value="1"/>
</dbReference>
<feature type="compositionally biased region" description="Basic residues" evidence="1">
    <location>
        <begin position="596"/>
        <end position="614"/>
    </location>
</feature>
<dbReference type="SUPFAM" id="SSF46934">
    <property type="entry name" value="UBA-like"/>
    <property type="match status" value="1"/>
</dbReference>
<evidence type="ECO:0000259" key="2">
    <source>
        <dbReference type="PROSITE" id="PS51140"/>
    </source>
</evidence>
<name>A0A026WUK4_OOCBI</name>
<sequence>MLKVLEDLCRNVLMVFARLVTNKESSTEYMSLPFFGSLLYDNYIFTIPIIFDLCQLYGRENAKVTKKVVHNIFSAQSMYNDDLKKSVPCLIKALENVERRFGGCLNDASEAVALPERSDGFVEMTLCNLEDLILYTLDVSSTLAVLLRCYSPVVATFHRDDFMNKIISFYGSTIPEMYKKLDKLAYNDDSMPKYMELKHRLDVTRVELLNLYRIIVYEPILNIQEKINTITESEIREYIDAYLDLLMNAISEKEFIMDYHQFYPINCDLETISKLYPEIDTIKREYILQLLSTSIGNDKISTSAFYNNVNEFVAGSSGMQNNQQEHSSDANCTNNKVKSASTNSNEVMSLISQVKEILCDYGEGFIQQCLTYYNNDVASVIDAVIENKLPPELKEIDRTLPYIPPDTMEQSAATDLAVSDAMSVFNNEFDIPTLDDTRIYRRKKKNKYGNANEILNDKSEINESRSIYDKYSIIDDYDDEYDDTYDSHNIGGNAQDDSTEVGVRPFTIPRILRANDKNNTSSEDDVEVEEEKPVQNNDHFIQNPAELRAKAEQRRQSTRRNGNTPDVVGKTRGKGQDKSVLTNRHKKNVHKDTHGNHNRRMGSQIKKRQGMIPS</sequence>
<dbReference type="GO" id="GO:0006355">
    <property type="term" value="P:regulation of DNA-templated transcription"/>
    <property type="evidence" value="ECO:0007669"/>
    <property type="project" value="TreeGrafter"/>
</dbReference>
<dbReference type="PANTHER" id="PTHR21494">
    <property type="entry name" value="ACTIVATING SIGNAL COINTEGRATOR 1 COMPLEX SUBUNIT 2 ASC-1 COMPLEX SUBUNIT P100"/>
    <property type="match status" value="1"/>
</dbReference>
<dbReference type="Proteomes" id="UP000053097">
    <property type="component" value="Unassembled WGS sequence"/>
</dbReference>
<feature type="region of interest" description="Disordered" evidence="1">
    <location>
        <begin position="512"/>
        <end position="614"/>
    </location>
</feature>
<dbReference type="CDD" id="cd14364">
    <property type="entry name" value="CUE_ASCC2"/>
    <property type="match status" value="1"/>
</dbReference>
<organism evidence="3 4">
    <name type="scientific">Ooceraea biroi</name>
    <name type="common">Clonal raider ant</name>
    <name type="synonym">Cerapachys biroi</name>
    <dbReference type="NCBI Taxonomy" id="2015173"/>
    <lineage>
        <taxon>Eukaryota</taxon>
        <taxon>Metazoa</taxon>
        <taxon>Ecdysozoa</taxon>
        <taxon>Arthropoda</taxon>
        <taxon>Hexapoda</taxon>
        <taxon>Insecta</taxon>
        <taxon>Pterygota</taxon>
        <taxon>Neoptera</taxon>
        <taxon>Endopterygota</taxon>
        <taxon>Hymenoptera</taxon>
        <taxon>Apocrita</taxon>
        <taxon>Aculeata</taxon>
        <taxon>Formicoidea</taxon>
        <taxon>Formicidae</taxon>
        <taxon>Dorylinae</taxon>
        <taxon>Ooceraea</taxon>
    </lineage>
</organism>
<dbReference type="InterPro" id="IPR041800">
    <property type="entry name" value="ASCC2_CUE"/>
</dbReference>
<dbReference type="OrthoDB" id="5577209at2759"/>
<keyword evidence="4" id="KW-1185">Reference proteome</keyword>
<dbReference type="InterPro" id="IPR003892">
    <property type="entry name" value="CUE"/>
</dbReference>
<feature type="domain" description="CUE" evidence="2">
    <location>
        <begin position="346"/>
        <end position="389"/>
    </location>
</feature>
<dbReference type="AlphaFoldDB" id="A0A026WUK4"/>
<dbReference type="InterPro" id="IPR009060">
    <property type="entry name" value="UBA-like_sf"/>
</dbReference>
<evidence type="ECO:0000313" key="4">
    <source>
        <dbReference type="Proteomes" id="UP000053097"/>
    </source>
</evidence>
<dbReference type="Pfam" id="PF02845">
    <property type="entry name" value="CUE"/>
    <property type="match status" value="1"/>
</dbReference>
<evidence type="ECO:0000256" key="1">
    <source>
        <dbReference type="SAM" id="MobiDB-lite"/>
    </source>
</evidence>
<dbReference type="STRING" id="2015173.A0A026WUK4"/>
<gene>
    <name evidence="3" type="ORF">X777_16808</name>
</gene>
<dbReference type="InterPro" id="IPR052586">
    <property type="entry name" value="ASCC2"/>
</dbReference>
<protein>
    <submittedName>
        <fullName evidence="3">Activating signal cointegrator 1 complex subunit</fullName>
    </submittedName>
</protein>
<dbReference type="Gene3D" id="1.10.8.10">
    <property type="entry name" value="DNA helicase RuvA subunit, C-terminal domain"/>
    <property type="match status" value="1"/>
</dbReference>
<feature type="region of interest" description="Disordered" evidence="1">
    <location>
        <begin position="318"/>
        <end position="338"/>
    </location>
</feature>